<proteinExistence type="predicted"/>
<organism evidence="1 2">
    <name type="scientific">Mucilaginibacter ginkgonis</name>
    <dbReference type="NCBI Taxonomy" id="2682091"/>
    <lineage>
        <taxon>Bacteria</taxon>
        <taxon>Pseudomonadati</taxon>
        <taxon>Bacteroidota</taxon>
        <taxon>Sphingobacteriia</taxon>
        <taxon>Sphingobacteriales</taxon>
        <taxon>Sphingobacteriaceae</taxon>
        <taxon>Mucilaginibacter</taxon>
    </lineage>
</organism>
<evidence type="ECO:0000313" key="1">
    <source>
        <dbReference type="EMBL" id="QQL50784.1"/>
    </source>
</evidence>
<reference evidence="1 2" key="1">
    <citation type="submission" date="2020-12" db="EMBL/GenBank/DDBJ databases">
        <title>HMF7856_wgs.fasta genome submission.</title>
        <authorList>
            <person name="Kang H."/>
            <person name="Kim H."/>
            <person name="Joh K."/>
        </authorList>
    </citation>
    <scope>NUCLEOTIDE SEQUENCE [LARGE SCALE GENOMIC DNA]</scope>
    <source>
        <strain evidence="1 2">HMF7856</strain>
    </source>
</reference>
<accession>A0A7T7JHW6</accession>
<dbReference type="Pfam" id="PF05635">
    <property type="entry name" value="23S_rRNA_IVP"/>
    <property type="match status" value="1"/>
</dbReference>
<evidence type="ECO:0000313" key="2">
    <source>
        <dbReference type="Proteomes" id="UP000429232"/>
    </source>
</evidence>
<dbReference type="InterPro" id="IPR012657">
    <property type="entry name" value="23S_rRNA-intervening_sequence"/>
</dbReference>
<dbReference type="RefSeq" id="WP_198173612.1">
    <property type="nucleotide sequence ID" value="NZ_CP066775.1"/>
</dbReference>
<dbReference type="PIRSF" id="PIRSF035652">
    <property type="entry name" value="CHP02436"/>
    <property type="match status" value="1"/>
</dbReference>
<dbReference type="AlphaFoldDB" id="A0A7T7JHW6"/>
<dbReference type="Gene3D" id="1.20.1440.60">
    <property type="entry name" value="23S rRNA-intervening sequence"/>
    <property type="match status" value="1"/>
</dbReference>
<name>A0A7T7JHW6_9SPHI</name>
<protein>
    <submittedName>
        <fullName evidence="1">Four helix bundle protein</fullName>
    </submittedName>
</protein>
<dbReference type="EMBL" id="CP066775">
    <property type="protein sequence ID" value="QQL50784.1"/>
    <property type="molecule type" value="Genomic_DNA"/>
</dbReference>
<dbReference type="NCBIfam" id="TIGR02436">
    <property type="entry name" value="four helix bundle protein"/>
    <property type="match status" value="1"/>
</dbReference>
<dbReference type="Proteomes" id="UP000429232">
    <property type="component" value="Chromosome"/>
</dbReference>
<dbReference type="KEGG" id="mgik:GO620_004825"/>
<dbReference type="PANTHER" id="PTHR38471:SF2">
    <property type="entry name" value="FOUR HELIX BUNDLE PROTEIN"/>
    <property type="match status" value="1"/>
</dbReference>
<dbReference type="SUPFAM" id="SSF158446">
    <property type="entry name" value="IVS-encoded protein-like"/>
    <property type="match status" value="1"/>
</dbReference>
<dbReference type="PANTHER" id="PTHR38471">
    <property type="entry name" value="FOUR HELIX BUNDLE PROTEIN"/>
    <property type="match status" value="1"/>
</dbReference>
<dbReference type="InterPro" id="IPR036583">
    <property type="entry name" value="23S_rRNA_IVS_sf"/>
</dbReference>
<sequence length="103" mass="11930">MSLQNTFVQRTKLFVINVIKLYKELPNTTEAQIIGRQWVRCSSSVGANYRAACRARSQKEFSAKLSIVAEEADESIFWMEILIGVEIMSMEKLNYVFKEARKF</sequence>
<gene>
    <name evidence="1" type="ORF">GO620_004825</name>
</gene>
<keyword evidence="2" id="KW-1185">Reference proteome</keyword>